<organism evidence="5 6">
    <name type="scientific">Streptomyces montanisoli</name>
    <dbReference type="NCBI Taxonomy" id="2798581"/>
    <lineage>
        <taxon>Bacteria</taxon>
        <taxon>Bacillati</taxon>
        <taxon>Actinomycetota</taxon>
        <taxon>Actinomycetes</taxon>
        <taxon>Kitasatosporales</taxon>
        <taxon>Streptomycetaceae</taxon>
        <taxon>Streptomyces</taxon>
    </lineage>
</organism>
<sequence>MPQHISMSSAAARFVAGIAVAGCLVPALSACGASYPVMTPKDARDAAGNVAGNAAKSSAGSADAKPPAASGSAAARAAALAAGRPGAVDCRKVKCVALSFDAGPSKYTPAVLEALKKYHAHATFMTLGKNHVLVHPELVRQEAAAGMEIGNHTWTHKILTDVEPAEARKELELDQKAVEKITGTAPTLMRPPQGRTNENVTKVCRELGLSQVLWSVTAKDYKTKDSAVIKKRVIDQTRRDGIILLHDIYPGTAPALPGILAELDRRGYTVVTVSQLLWPAKPKPGEVYRPDKP</sequence>
<keyword evidence="1" id="KW-0479">Metal-binding</keyword>
<feature type="domain" description="NodB homology" evidence="4">
    <location>
        <begin position="94"/>
        <end position="271"/>
    </location>
</feature>
<evidence type="ECO:0000256" key="3">
    <source>
        <dbReference type="SAM" id="SignalP"/>
    </source>
</evidence>
<dbReference type="AlphaFoldDB" id="A0A940ME06"/>
<evidence type="ECO:0000259" key="4">
    <source>
        <dbReference type="PROSITE" id="PS51677"/>
    </source>
</evidence>
<dbReference type="GO" id="GO:0016810">
    <property type="term" value="F:hydrolase activity, acting on carbon-nitrogen (but not peptide) bonds"/>
    <property type="evidence" value="ECO:0007669"/>
    <property type="project" value="InterPro"/>
</dbReference>
<evidence type="ECO:0000313" key="6">
    <source>
        <dbReference type="Proteomes" id="UP000670475"/>
    </source>
</evidence>
<dbReference type="EMBL" id="JAGIQL010000020">
    <property type="protein sequence ID" value="MBP0457381.1"/>
    <property type="molecule type" value="Genomic_DNA"/>
</dbReference>
<dbReference type="InterPro" id="IPR050248">
    <property type="entry name" value="Polysacc_deacetylase_ArnD"/>
</dbReference>
<dbReference type="GO" id="GO:0016020">
    <property type="term" value="C:membrane"/>
    <property type="evidence" value="ECO:0007669"/>
    <property type="project" value="TreeGrafter"/>
</dbReference>
<dbReference type="InterPro" id="IPR011330">
    <property type="entry name" value="Glyco_hydro/deAcase_b/a-brl"/>
</dbReference>
<dbReference type="RefSeq" id="WP_209339148.1">
    <property type="nucleotide sequence ID" value="NZ_JAGIQL010000020.1"/>
</dbReference>
<evidence type="ECO:0000313" key="5">
    <source>
        <dbReference type="EMBL" id="MBP0457381.1"/>
    </source>
</evidence>
<dbReference type="SUPFAM" id="SSF88713">
    <property type="entry name" value="Glycoside hydrolase/deacetylase"/>
    <property type="match status" value="1"/>
</dbReference>
<feature type="signal peptide" evidence="3">
    <location>
        <begin position="1"/>
        <end position="21"/>
    </location>
</feature>
<keyword evidence="3" id="KW-0732">Signal</keyword>
<dbReference type="GO" id="GO:0005975">
    <property type="term" value="P:carbohydrate metabolic process"/>
    <property type="evidence" value="ECO:0007669"/>
    <property type="project" value="InterPro"/>
</dbReference>
<proteinExistence type="predicted"/>
<dbReference type="Gene3D" id="3.20.20.370">
    <property type="entry name" value="Glycoside hydrolase/deacetylase"/>
    <property type="match status" value="1"/>
</dbReference>
<name>A0A940ME06_9ACTN</name>
<dbReference type="Pfam" id="PF01522">
    <property type="entry name" value="Polysacc_deac_1"/>
    <property type="match status" value="1"/>
</dbReference>
<protein>
    <submittedName>
        <fullName evidence="5">Polysaccharide deacetylase family protein</fullName>
    </submittedName>
</protein>
<evidence type="ECO:0000256" key="1">
    <source>
        <dbReference type="ARBA" id="ARBA00022723"/>
    </source>
</evidence>
<accession>A0A940ME06</accession>
<keyword evidence="2" id="KW-0378">Hydrolase</keyword>
<evidence type="ECO:0000256" key="2">
    <source>
        <dbReference type="ARBA" id="ARBA00022801"/>
    </source>
</evidence>
<feature type="chain" id="PRO_5038734513" evidence="3">
    <location>
        <begin position="22"/>
        <end position="293"/>
    </location>
</feature>
<dbReference type="PANTHER" id="PTHR10587">
    <property type="entry name" value="GLYCOSYL TRANSFERASE-RELATED"/>
    <property type="match status" value="1"/>
</dbReference>
<keyword evidence="6" id="KW-1185">Reference proteome</keyword>
<dbReference type="PROSITE" id="PS51677">
    <property type="entry name" value="NODB"/>
    <property type="match status" value="1"/>
</dbReference>
<dbReference type="PANTHER" id="PTHR10587:SF133">
    <property type="entry name" value="CHITIN DEACETYLASE 1-RELATED"/>
    <property type="match status" value="1"/>
</dbReference>
<reference evidence="5" key="1">
    <citation type="submission" date="2021-03" db="EMBL/GenBank/DDBJ databases">
        <title>Whole genome sequence of Streptomyces bomunensis MMS17-BM035.</title>
        <authorList>
            <person name="Lee J.H."/>
        </authorList>
    </citation>
    <scope>NUCLEOTIDE SEQUENCE</scope>
    <source>
        <strain evidence="5">MMS17-BM035</strain>
    </source>
</reference>
<comment type="caution">
    <text evidence="5">The sequence shown here is derived from an EMBL/GenBank/DDBJ whole genome shotgun (WGS) entry which is preliminary data.</text>
</comment>
<dbReference type="GO" id="GO:0046872">
    <property type="term" value="F:metal ion binding"/>
    <property type="evidence" value="ECO:0007669"/>
    <property type="project" value="UniProtKB-KW"/>
</dbReference>
<dbReference type="Proteomes" id="UP000670475">
    <property type="component" value="Unassembled WGS sequence"/>
</dbReference>
<gene>
    <name evidence="5" type="ORF">JFN87_07690</name>
</gene>
<dbReference type="CDD" id="cd10917">
    <property type="entry name" value="CE4_NodB_like_6s_7s"/>
    <property type="match status" value="1"/>
</dbReference>
<dbReference type="InterPro" id="IPR002509">
    <property type="entry name" value="NODB_dom"/>
</dbReference>